<organism evidence="6 7">
    <name type="scientific">Crucibulum laeve</name>
    <dbReference type="NCBI Taxonomy" id="68775"/>
    <lineage>
        <taxon>Eukaryota</taxon>
        <taxon>Fungi</taxon>
        <taxon>Dikarya</taxon>
        <taxon>Basidiomycota</taxon>
        <taxon>Agaricomycotina</taxon>
        <taxon>Agaricomycetes</taxon>
        <taxon>Agaricomycetidae</taxon>
        <taxon>Agaricales</taxon>
        <taxon>Agaricineae</taxon>
        <taxon>Nidulariaceae</taxon>
        <taxon>Crucibulum</taxon>
    </lineage>
</organism>
<evidence type="ECO:0000313" key="6">
    <source>
        <dbReference type="EMBL" id="TFK41709.1"/>
    </source>
</evidence>
<name>A0A5C3M8H6_9AGAR</name>
<sequence length="426" mass="46581">MEPPRIARAQLADYSSRVDELMSGLAKLRKENDKKRDRLQTLRETLASRRRTISAAKLVPVQSASNQANIMRESQELASFSSTIARARSGLVGELVDVFNVVEVGGRPPIGGKAGTKGEWTIGDLILPVPGDIRRYPPEHINAVLRHTLHFLHLLTFYLGIKLPFDVSWSGGKFGVGQAWIRATSGGEAGGWAKWQTQQPLHLSASPESPTPPLESTPAHPNIIRSASERPRSGFSGQRTASVPTSLQGPTTNAASSSQSQSQTLQASLVDSYMDDTTSSSPPTSSFTTAFAMLIYDVCYLAYTQAIDIPLSQAGDVLSNLWLICCSAELGRKSHETSPFLPPPTPTSFQLDFAQLLQATSANPVRKPHRLSQPMRVNSMGAELKPRRTQTAPVSANDARRREREREIIMEEEDGWDLIGEDDGLE</sequence>
<dbReference type="GO" id="GO:0005768">
    <property type="term" value="C:endosome"/>
    <property type="evidence" value="ECO:0007669"/>
    <property type="project" value="TreeGrafter"/>
</dbReference>
<dbReference type="STRING" id="68775.A0A5C3M8H6"/>
<proteinExistence type="inferred from homology"/>
<feature type="compositionally biased region" description="Acidic residues" evidence="5">
    <location>
        <begin position="410"/>
        <end position="426"/>
    </location>
</feature>
<dbReference type="InterPro" id="IPR018791">
    <property type="entry name" value="UV_resistance/autophagy_Atg14"/>
</dbReference>
<evidence type="ECO:0000256" key="3">
    <source>
        <dbReference type="ARBA" id="ARBA00023054"/>
    </source>
</evidence>
<dbReference type="Proteomes" id="UP000308652">
    <property type="component" value="Unassembled WGS sequence"/>
</dbReference>
<dbReference type="AlphaFoldDB" id="A0A5C3M8H6"/>
<feature type="compositionally biased region" description="Low complexity" evidence="5">
    <location>
        <begin position="251"/>
        <end position="261"/>
    </location>
</feature>
<evidence type="ECO:0000256" key="2">
    <source>
        <dbReference type="ARBA" id="ARBA00013807"/>
    </source>
</evidence>
<dbReference type="Pfam" id="PF10186">
    <property type="entry name" value="ATG14"/>
    <property type="match status" value="1"/>
</dbReference>
<protein>
    <recommendedName>
        <fullName evidence="2">Autophagy-related protein 14</fullName>
    </recommendedName>
</protein>
<keyword evidence="3 4" id="KW-0175">Coiled coil</keyword>
<evidence type="ECO:0000256" key="1">
    <source>
        <dbReference type="ARBA" id="ARBA00009574"/>
    </source>
</evidence>
<feature type="compositionally biased region" description="Basic and acidic residues" evidence="5">
    <location>
        <begin position="398"/>
        <end position="409"/>
    </location>
</feature>
<feature type="coiled-coil region" evidence="4">
    <location>
        <begin position="11"/>
        <end position="45"/>
    </location>
</feature>
<dbReference type="EMBL" id="ML213594">
    <property type="protein sequence ID" value="TFK41709.1"/>
    <property type="molecule type" value="Genomic_DNA"/>
</dbReference>
<dbReference type="GO" id="GO:0035493">
    <property type="term" value="P:SNARE complex assembly"/>
    <property type="evidence" value="ECO:0007669"/>
    <property type="project" value="TreeGrafter"/>
</dbReference>
<gene>
    <name evidence="6" type="ORF">BDQ12DRAFT_678381</name>
</gene>
<feature type="compositionally biased region" description="Polar residues" evidence="5">
    <location>
        <begin position="235"/>
        <end position="250"/>
    </location>
</feature>
<evidence type="ECO:0000313" key="7">
    <source>
        <dbReference type="Proteomes" id="UP000308652"/>
    </source>
</evidence>
<dbReference type="OrthoDB" id="16772at2759"/>
<dbReference type="GO" id="GO:0000149">
    <property type="term" value="F:SNARE binding"/>
    <property type="evidence" value="ECO:0007669"/>
    <property type="project" value="TreeGrafter"/>
</dbReference>
<evidence type="ECO:0000256" key="5">
    <source>
        <dbReference type="SAM" id="MobiDB-lite"/>
    </source>
</evidence>
<dbReference type="PANTHER" id="PTHR15157">
    <property type="entry name" value="UV RADIATION RESISTANCE-ASSOCIATED GENE PROTEIN"/>
    <property type="match status" value="1"/>
</dbReference>
<evidence type="ECO:0000256" key="4">
    <source>
        <dbReference type="SAM" id="Coils"/>
    </source>
</evidence>
<comment type="similarity">
    <text evidence="1">Belongs to the ATG14 family.</text>
</comment>
<keyword evidence="7" id="KW-1185">Reference proteome</keyword>
<dbReference type="PANTHER" id="PTHR15157:SF5">
    <property type="entry name" value="UV RADIATION RESISTANCE-ASSOCIATED GENE PROTEIN"/>
    <property type="match status" value="1"/>
</dbReference>
<dbReference type="GO" id="GO:0032991">
    <property type="term" value="C:protein-containing complex"/>
    <property type="evidence" value="ECO:0007669"/>
    <property type="project" value="UniProtKB-ARBA"/>
</dbReference>
<feature type="region of interest" description="Disordered" evidence="5">
    <location>
        <begin position="364"/>
        <end position="426"/>
    </location>
</feature>
<reference evidence="6 7" key="1">
    <citation type="journal article" date="2019" name="Nat. Ecol. Evol.">
        <title>Megaphylogeny resolves global patterns of mushroom evolution.</title>
        <authorList>
            <person name="Varga T."/>
            <person name="Krizsan K."/>
            <person name="Foldi C."/>
            <person name="Dima B."/>
            <person name="Sanchez-Garcia M."/>
            <person name="Sanchez-Ramirez S."/>
            <person name="Szollosi G.J."/>
            <person name="Szarkandi J.G."/>
            <person name="Papp V."/>
            <person name="Albert L."/>
            <person name="Andreopoulos W."/>
            <person name="Angelini C."/>
            <person name="Antonin V."/>
            <person name="Barry K.W."/>
            <person name="Bougher N.L."/>
            <person name="Buchanan P."/>
            <person name="Buyck B."/>
            <person name="Bense V."/>
            <person name="Catcheside P."/>
            <person name="Chovatia M."/>
            <person name="Cooper J."/>
            <person name="Damon W."/>
            <person name="Desjardin D."/>
            <person name="Finy P."/>
            <person name="Geml J."/>
            <person name="Haridas S."/>
            <person name="Hughes K."/>
            <person name="Justo A."/>
            <person name="Karasinski D."/>
            <person name="Kautmanova I."/>
            <person name="Kiss B."/>
            <person name="Kocsube S."/>
            <person name="Kotiranta H."/>
            <person name="LaButti K.M."/>
            <person name="Lechner B.E."/>
            <person name="Liimatainen K."/>
            <person name="Lipzen A."/>
            <person name="Lukacs Z."/>
            <person name="Mihaltcheva S."/>
            <person name="Morgado L.N."/>
            <person name="Niskanen T."/>
            <person name="Noordeloos M.E."/>
            <person name="Ohm R.A."/>
            <person name="Ortiz-Santana B."/>
            <person name="Ovrebo C."/>
            <person name="Racz N."/>
            <person name="Riley R."/>
            <person name="Savchenko A."/>
            <person name="Shiryaev A."/>
            <person name="Soop K."/>
            <person name="Spirin V."/>
            <person name="Szebenyi C."/>
            <person name="Tomsovsky M."/>
            <person name="Tulloss R.E."/>
            <person name="Uehling J."/>
            <person name="Grigoriev I.V."/>
            <person name="Vagvolgyi C."/>
            <person name="Papp T."/>
            <person name="Martin F.M."/>
            <person name="Miettinen O."/>
            <person name="Hibbett D.S."/>
            <person name="Nagy L.G."/>
        </authorList>
    </citation>
    <scope>NUCLEOTIDE SEQUENCE [LARGE SCALE GENOMIC DNA]</scope>
    <source>
        <strain evidence="6 7">CBS 166.37</strain>
    </source>
</reference>
<accession>A0A5C3M8H6</accession>
<dbReference type="GO" id="GO:0000323">
    <property type="term" value="C:lytic vacuole"/>
    <property type="evidence" value="ECO:0007669"/>
    <property type="project" value="TreeGrafter"/>
</dbReference>
<feature type="region of interest" description="Disordered" evidence="5">
    <location>
        <begin position="201"/>
        <end position="261"/>
    </location>
</feature>